<dbReference type="AlphaFoldDB" id="A0A540K852"/>
<proteinExistence type="inferred from homology"/>
<dbReference type="FunFam" id="3.20.20.80:FF:000020">
    <property type="entry name" value="Beta-glucosidase 12"/>
    <property type="match status" value="1"/>
</dbReference>
<dbReference type="SUPFAM" id="SSF51445">
    <property type="entry name" value="(Trans)glycosidases"/>
    <property type="match status" value="1"/>
</dbReference>
<reference evidence="5 6" key="1">
    <citation type="journal article" date="2019" name="G3 (Bethesda)">
        <title>Sequencing of a Wild Apple (Malus baccata) Genome Unravels the Differences Between Cultivated and Wild Apple Species Regarding Disease Resistance and Cold Tolerance.</title>
        <authorList>
            <person name="Chen X."/>
        </authorList>
    </citation>
    <scope>NUCLEOTIDE SEQUENCE [LARGE SCALE GENOMIC DNA]</scope>
    <source>
        <strain evidence="6">cv. Shandingzi</strain>
        <tissue evidence="5">Leaves</tissue>
    </source>
</reference>
<sequence>MPRRAKTSLDHQKPLVMAMKLDSLLLAVLFIIGIALTNAKKSPVIPSRYSTTSLNRTSFPRGFIFGSASSAYQYEGAWNQGGRKPSIWDNYTHQYPERINGSTTGDVAADQYHRYKEDVGIMKNMGLDAYRLSISWSRVLPNGKLSGGVNQEGIKYYNNLINALLSRGLKPFVTIFHWDLPQALEEEYGGFLSPKIVNHFRDFAEICYKAFGDRVKHWMTLNEPWTYAVNGYAEGAFAPGRCSAWMERNCTGGDSGTEPYLVAHNFLLAHAAAVKLYRYKYQKIQRGVIGMALGVHWFVPVSNSTRHQNAALRSLDFMLGWFMEPLTSGSYPHTMKVLVGKRLPVFTAEQSKLIKGSYDFIGINYYTTHYSSYAPHNNSLNASYLTDARVFQSPLHNGVPIGPPGASSWLYVYPKGLQELLVYTKKNYQNPLIYITENGNYF</sequence>
<dbReference type="InterPro" id="IPR001360">
    <property type="entry name" value="Glyco_hydro_1"/>
</dbReference>
<evidence type="ECO:0000256" key="3">
    <source>
        <dbReference type="ARBA" id="ARBA00023295"/>
    </source>
</evidence>
<dbReference type="STRING" id="106549.A0A540K852"/>
<name>A0A540K852_MALBA</name>
<protein>
    <recommendedName>
        <fullName evidence="7">Beta-glucosidase</fullName>
    </recommendedName>
</protein>
<accession>A0A540K852</accession>
<comment type="caution">
    <text evidence="5">The sequence shown here is derived from an EMBL/GenBank/DDBJ whole genome shotgun (WGS) entry which is preliminary data.</text>
</comment>
<keyword evidence="6" id="KW-1185">Reference proteome</keyword>
<evidence type="ECO:0008006" key="7">
    <source>
        <dbReference type="Google" id="ProtNLM"/>
    </source>
</evidence>
<dbReference type="PROSITE" id="PS00653">
    <property type="entry name" value="GLYCOSYL_HYDROL_F1_2"/>
    <property type="match status" value="1"/>
</dbReference>
<dbReference type="InterPro" id="IPR017853">
    <property type="entry name" value="GH"/>
</dbReference>
<gene>
    <name evidence="5" type="ORF">C1H46_044075</name>
</gene>
<dbReference type="Pfam" id="PF00232">
    <property type="entry name" value="Glyco_hydro_1"/>
    <property type="match status" value="1"/>
</dbReference>
<evidence type="ECO:0000256" key="1">
    <source>
        <dbReference type="ARBA" id="ARBA00010838"/>
    </source>
</evidence>
<evidence type="ECO:0000313" key="5">
    <source>
        <dbReference type="EMBL" id="TQD70391.1"/>
    </source>
</evidence>
<comment type="similarity">
    <text evidence="1 4">Belongs to the glycosyl hydrolase 1 family.</text>
</comment>
<dbReference type="GO" id="GO:0008422">
    <property type="term" value="F:beta-glucosidase activity"/>
    <property type="evidence" value="ECO:0007669"/>
    <property type="project" value="UniProtKB-ARBA"/>
</dbReference>
<organism evidence="5 6">
    <name type="scientific">Malus baccata</name>
    <name type="common">Siberian crab apple</name>
    <name type="synonym">Pyrus baccata</name>
    <dbReference type="NCBI Taxonomy" id="106549"/>
    <lineage>
        <taxon>Eukaryota</taxon>
        <taxon>Viridiplantae</taxon>
        <taxon>Streptophyta</taxon>
        <taxon>Embryophyta</taxon>
        <taxon>Tracheophyta</taxon>
        <taxon>Spermatophyta</taxon>
        <taxon>Magnoliopsida</taxon>
        <taxon>eudicotyledons</taxon>
        <taxon>Gunneridae</taxon>
        <taxon>Pentapetalae</taxon>
        <taxon>rosids</taxon>
        <taxon>fabids</taxon>
        <taxon>Rosales</taxon>
        <taxon>Rosaceae</taxon>
        <taxon>Amygdaloideae</taxon>
        <taxon>Maleae</taxon>
        <taxon>Malus</taxon>
    </lineage>
</organism>
<keyword evidence="2" id="KW-0378">Hydrolase</keyword>
<keyword evidence="3" id="KW-0326">Glycosidase</keyword>
<dbReference type="InterPro" id="IPR033132">
    <property type="entry name" value="GH_1_N_CS"/>
</dbReference>
<dbReference type="Gene3D" id="3.20.20.80">
    <property type="entry name" value="Glycosidases"/>
    <property type="match status" value="1"/>
</dbReference>
<dbReference type="PANTHER" id="PTHR10353:SF137">
    <property type="entry name" value="MYROSINASE 3-RELATED"/>
    <property type="match status" value="1"/>
</dbReference>
<dbReference type="Proteomes" id="UP000315295">
    <property type="component" value="Unassembled WGS sequence"/>
</dbReference>
<dbReference type="EMBL" id="VIEB01001822">
    <property type="protein sequence ID" value="TQD70391.1"/>
    <property type="molecule type" value="Genomic_DNA"/>
</dbReference>
<evidence type="ECO:0000313" key="6">
    <source>
        <dbReference type="Proteomes" id="UP000315295"/>
    </source>
</evidence>
<evidence type="ECO:0000256" key="2">
    <source>
        <dbReference type="ARBA" id="ARBA00022801"/>
    </source>
</evidence>
<dbReference type="PANTHER" id="PTHR10353">
    <property type="entry name" value="GLYCOSYL HYDROLASE"/>
    <property type="match status" value="1"/>
</dbReference>
<dbReference type="GO" id="GO:0005975">
    <property type="term" value="P:carbohydrate metabolic process"/>
    <property type="evidence" value="ECO:0007669"/>
    <property type="project" value="InterPro"/>
</dbReference>
<evidence type="ECO:0000256" key="4">
    <source>
        <dbReference type="RuleBase" id="RU003690"/>
    </source>
</evidence>